<keyword evidence="2" id="KW-1133">Transmembrane helix</keyword>
<reference evidence="4" key="2">
    <citation type="journal article" date="2021" name="PeerJ">
        <title>Extensive microbial diversity within the chicken gut microbiome revealed by metagenomics and culture.</title>
        <authorList>
            <person name="Gilroy R."/>
            <person name="Ravi A."/>
            <person name="Getino M."/>
            <person name="Pursley I."/>
            <person name="Horton D.L."/>
            <person name="Alikhan N.F."/>
            <person name="Baker D."/>
            <person name="Gharbi K."/>
            <person name="Hall N."/>
            <person name="Watson M."/>
            <person name="Adriaenssens E.M."/>
            <person name="Foster-Nyarko E."/>
            <person name="Jarju S."/>
            <person name="Secka A."/>
            <person name="Antonio M."/>
            <person name="Oren A."/>
            <person name="Chaudhuri R.R."/>
            <person name="La Ragione R."/>
            <person name="Hildebrand F."/>
            <person name="Pallen M.J."/>
        </authorList>
    </citation>
    <scope>NUCLEOTIDE SEQUENCE</scope>
    <source>
        <strain evidence="4">ChiW25-3613</strain>
    </source>
</reference>
<dbReference type="Gene3D" id="2.70.70.10">
    <property type="entry name" value="Glucose Permease (Domain IIA)"/>
    <property type="match status" value="1"/>
</dbReference>
<accession>A0A9D1AHQ9</accession>
<reference evidence="4" key="1">
    <citation type="submission" date="2020-10" db="EMBL/GenBank/DDBJ databases">
        <authorList>
            <person name="Gilroy R."/>
        </authorList>
    </citation>
    <scope>NUCLEOTIDE SEQUENCE</scope>
    <source>
        <strain evidence="4">ChiW25-3613</strain>
    </source>
</reference>
<organism evidence="4 5">
    <name type="scientific">Candidatus Coproplasma stercoripullorum</name>
    <dbReference type="NCBI Taxonomy" id="2840751"/>
    <lineage>
        <taxon>Bacteria</taxon>
        <taxon>Bacillati</taxon>
        <taxon>Bacillota</taxon>
        <taxon>Clostridia</taxon>
        <taxon>Eubacteriales</taxon>
        <taxon>Candidatus Coproplasma</taxon>
    </lineage>
</organism>
<dbReference type="AlphaFoldDB" id="A0A9D1AHQ9"/>
<evidence type="ECO:0000259" key="3">
    <source>
        <dbReference type="Pfam" id="PF01551"/>
    </source>
</evidence>
<dbReference type="PANTHER" id="PTHR21666:SF270">
    <property type="entry name" value="MUREIN HYDROLASE ACTIVATOR ENVC"/>
    <property type="match status" value="1"/>
</dbReference>
<feature type="transmembrane region" description="Helical" evidence="2">
    <location>
        <begin position="14"/>
        <end position="38"/>
    </location>
</feature>
<dbReference type="PANTHER" id="PTHR21666">
    <property type="entry name" value="PEPTIDASE-RELATED"/>
    <property type="match status" value="1"/>
</dbReference>
<dbReference type="InterPro" id="IPR016047">
    <property type="entry name" value="M23ase_b-sheet_dom"/>
</dbReference>
<dbReference type="CDD" id="cd12797">
    <property type="entry name" value="M23_peptidase"/>
    <property type="match status" value="1"/>
</dbReference>
<evidence type="ECO:0000313" key="5">
    <source>
        <dbReference type="Proteomes" id="UP000824179"/>
    </source>
</evidence>
<dbReference type="Proteomes" id="UP000824179">
    <property type="component" value="Unassembled WGS sequence"/>
</dbReference>
<protein>
    <submittedName>
        <fullName evidence="4">M23 family metallopeptidase</fullName>
    </submittedName>
</protein>
<sequence>MNEHEQKPKNKRLLTYYLILGACILIIAAVAVAVTLSLTLGGNDMTIDDDTDQTVDGDDDNDDETPDDGDDEDDDDADDTGNETTFLMPVTEVDAINSYGFYHNTTLDKYYLHTGIDFAGEAGDEVYAVLDGTVESIVSDPILTGTTITIAHENGLTTTYTFVDAAEGLEAGDTVARGDVIATVAEAMGQEYKDGAHLHFEVFLNNEPVDPETYLEITEK</sequence>
<keyword evidence="2" id="KW-0812">Transmembrane</keyword>
<dbReference type="InterPro" id="IPR011055">
    <property type="entry name" value="Dup_hybrid_motif"/>
</dbReference>
<evidence type="ECO:0000256" key="1">
    <source>
        <dbReference type="SAM" id="MobiDB-lite"/>
    </source>
</evidence>
<feature type="compositionally biased region" description="Acidic residues" evidence="1">
    <location>
        <begin position="47"/>
        <end position="81"/>
    </location>
</feature>
<dbReference type="PROSITE" id="PS51257">
    <property type="entry name" value="PROKAR_LIPOPROTEIN"/>
    <property type="match status" value="1"/>
</dbReference>
<evidence type="ECO:0000313" key="4">
    <source>
        <dbReference type="EMBL" id="HIR39371.1"/>
    </source>
</evidence>
<gene>
    <name evidence="4" type="ORF">IAB90_03210</name>
</gene>
<dbReference type="Pfam" id="PF01551">
    <property type="entry name" value="Peptidase_M23"/>
    <property type="match status" value="1"/>
</dbReference>
<feature type="domain" description="M23ase beta-sheet core" evidence="3">
    <location>
        <begin position="112"/>
        <end position="211"/>
    </location>
</feature>
<feature type="region of interest" description="Disordered" evidence="1">
    <location>
        <begin position="47"/>
        <end position="83"/>
    </location>
</feature>
<dbReference type="GO" id="GO:0004222">
    <property type="term" value="F:metalloendopeptidase activity"/>
    <property type="evidence" value="ECO:0007669"/>
    <property type="project" value="TreeGrafter"/>
</dbReference>
<evidence type="ECO:0000256" key="2">
    <source>
        <dbReference type="SAM" id="Phobius"/>
    </source>
</evidence>
<comment type="caution">
    <text evidence="4">The sequence shown here is derived from an EMBL/GenBank/DDBJ whole genome shotgun (WGS) entry which is preliminary data.</text>
</comment>
<dbReference type="SUPFAM" id="SSF51261">
    <property type="entry name" value="Duplicated hybrid motif"/>
    <property type="match status" value="1"/>
</dbReference>
<dbReference type="EMBL" id="DVHB01000058">
    <property type="protein sequence ID" value="HIR39371.1"/>
    <property type="molecule type" value="Genomic_DNA"/>
</dbReference>
<proteinExistence type="predicted"/>
<keyword evidence="2" id="KW-0472">Membrane</keyword>
<dbReference type="InterPro" id="IPR050570">
    <property type="entry name" value="Cell_wall_metabolism_enzyme"/>
</dbReference>
<name>A0A9D1AHQ9_9FIRM</name>